<keyword evidence="5 7" id="KW-0472">Membrane</keyword>
<feature type="domain" description="MARVEL" evidence="9">
    <location>
        <begin position="151"/>
        <end position="286"/>
    </location>
</feature>
<feature type="domain" description="MARVEL" evidence="9">
    <location>
        <begin position="291"/>
        <end position="436"/>
    </location>
</feature>
<gene>
    <name evidence="10" type="ORF">Y1Q_0017278</name>
</gene>
<dbReference type="STRING" id="8496.A0A151PFQ2"/>
<comment type="caution">
    <text evidence="10">The sequence shown here is derived from an EMBL/GenBank/DDBJ whole genome shotgun (WGS) entry which is preliminary data.</text>
</comment>
<evidence type="ECO:0000313" key="10">
    <source>
        <dbReference type="EMBL" id="KYO47937.1"/>
    </source>
</evidence>
<name>A0A151PFQ2_ALLMI</name>
<accession>A0A151PFQ2</accession>
<dbReference type="EMBL" id="AKHW03000302">
    <property type="protein sequence ID" value="KYO47937.1"/>
    <property type="molecule type" value="Genomic_DNA"/>
</dbReference>
<dbReference type="AlphaFoldDB" id="A0A151PFQ2"/>
<dbReference type="eggNOG" id="KOG4788">
    <property type="taxonomic scope" value="Eukaryota"/>
</dbReference>
<dbReference type="PANTHER" id="PTHR17068">
    <property type="entry name" value="MYELOID-ASSOCIATED DIFFERENTIATION MARKER MYADM FAMILY MEMBER"/>
    <property type="match status" value="1"/>
</dbReference>
<dbReference type="PROSITE" id="PS51225">
    <property type="entry name" value="MARVEL"/>
    <property type="match status" value="3"/>
</dbReference>
<dbReference type="InterPro" id="IPR047123">
    <property type="entry name" value="MYADM-like"/>
</dbReference>
<reference evidence="10 11" key="1">
    <citation type="journal article" date="2012" name="Genome Biol.">
        <title>Sequencing three crocodilian genomes to illuminate the evolution of archosaurs and amniotes.</title>
        <authorList>
            <person name="St John J.A."/>
            <person name="Braun E.L."/>
            <person name="Isberg S.R."/>
            <person name="Miles L.G."/>
            <person name="Chong A.Y."/>
            <person name="Gongora J."/>
            <person name="Dalzell P."/>
            <person name="Moran C."/>
            <person name="Bed'hom B."/>
            <person name="Abzhanov A."/>
            <person name="Burgess S.C."/>
            <person name="Cooksey A.M."/>
            <person name="Castoe T.A."/>
            <person name="Crawford N.G."/>
            <person name="Densmore L.D."/>
            <person name="Drew J.C."/>
            <person name="Edwards S.V."/>
            <person name="Faircloth B.C."/>
            <person name="Fujita M.K."/>
            <person name="Greenwold M.J."/>
            <person name="Hoffmann F.G."/>
            <person name="Howard J.M."/>
            <person name="Iguchi T."/>
            <person name="Janes D.E."/>
            <person name="Khan S.Y."/>
            <person name="Kohno S."/>
            <person name="de Koning A.J."/>
            <person name="Lance S.L."/>
            <person name="McCarthy F.M."/>
            <person name="McCormack J.E."/>
            <person name="Merchant M.E."/>
            <person name="Peterson D.G."/>
            <person name="Pollock D.D."/>
            <person name="Pourmand N."/>
            <person name="Raney B.J."/>
            <person name="Roessler K.A."/>
            <person name="Sanford J.R."/>
            <person name="Sawyer R.H."/>
            <person name="Schmidt C.J."/>
            <person name="Triplett E.W."/>
            <person name="Tuberville T.D."/>
            <person name="Venegas-Anaya M."/>
            <person name="Howard J.T."/>
            <person name="Jarvis E.D."/>
            <person name="Guillette L.J.Jr."/>
            <person name="Glenn T.C."/>
            <person name="Green R.E."/>
            <person name="Ray D.A."/>
        </authorList>
    </citation>
    <scope>NUCLEOTIDE SEQUENCE [LARGE SCALE GENOMIC DNA]</scope>
    <source>
        <strain evidence="10">KSC_2009_1</strain>
    </source>
</reference>
<feature type="transmembrane region" description="Helical" evidence="8">
    <location>
        <begin position="301"/>
        <end position="319"/>
    </location>
</feature>
<keyword evidence="11" id="KW-1185">Reference proteome</keyword>
<keyword evidence="4 8" id="KW-1133">Transmembrane helix</keyword>
<evidence type="ECO:0000313" key="11">
    <source>
        <dbReference type="Proteomes" id="UP000050525"/>
    </source>
</evidence>
<evidence type="ECO:0000256" key="1">
    <source>
        <dbReference type="ARBA" id="ARBA00004141"/>
    </source>
</evidence>
<feature type="transmembrane region" description="Helical" evidence="8">
    <location>
        <begin position="20"/>
        <end position="38"/>
    </location>
</feature>
<evidence type="ECO:0000256" key="2">
    <source>
        <dbReference type="ARBA" id="ARBA00022692"/>
    </source>
</evidence>
<keyword evidence="2 7" id="KW-0812">Transmembrane</keyword>
<sequence length="439" mass="49632">MPVQHSSLVGKTKALTCPMGIVHLLEALFSCITFSLVASNRGWWHANSIWCIFSWCFCFAVTLVVLLVEFVGLQHHMHVSWKNFHITFTMYASLFTLSASVIYPFTEVKDEQYCLQQDYCIAATFFSCLACMAYSVEVTMIHTTPGKVTGFMATMPGMIKVVETFIACITFVFIFNSMVHDWHGALKWCLAVYCICFILSLVVIVLCISECINWLPCASNKILSGYTLLAVLLYATATILWALYNLPIKDKQYCLQQDYRIAATFFSCLACMAYSVEVTMIHTTPGKVTGFMATMPGMLKVVETFIACIIFVFIFNSMVHDWHGALKWCLAVYCICFILSLVVIVLCISECIKWLPCASNKILSGYTLLAVLLYATATILWALYNFQSKHRQPKWARDCWDHTFCAWDKPMAITALTFINLVVYLADLVCSAHLIFIQA</sequence>
<protein>
    <submittedName>
        <fullName evidence="10">Myeloid-associated differentiation marker-like protein</fullName>
    </submittedName>
</protein>
<evidence type="ECO:0000256" key="4">
    <source>
        <dbReference type="ARBA" id="ARBA00022989"/>
    </source>
</evidence>
<feature type="transmembrane region" description="Helical" evidence="8">
    <location>
        <begin position="50"/>
        <end position="72"/>
    </location>
</feature>
<dbReference type="PANTHER" id="PTHR17068:SF3">
    <property type="entry name" value="MYELOID-ASSOCIATED DIFFERENTIATION MARKER"/>
    <property type="match status" value="1"/>
</dbReference>
<feature type="transmembrane region" description="Helical" evidence="8">
    <location>
        <begin position="156"/>
        <end position="176"/>
    </location>
</feature>
<evidence type="ECO:0000256" key="7">
    <source>
        <dbReference type="PROSITE-ProRule" id="PRU00581"/>
    </source>
</evidence>
<dbReference type="Pfam" id="PF01284">
    <property type="entry name" value="MARVEL"/>
    <property type="match status" value="3"/>
</dbReference>
<comment type="subcellular location">
    <subcellularLocation>
        <location evidence="1">Membrane</location>
        <topology evidence="1">Multi-pass membrane protein</topology>
    </subcellularLocation>
</comment>
<evidence type="ECO:0000256" key="6">
    <source>
        <dbReference type="ARBA" id="ARBA00034721"/>
    </source>
</evidence>
<feature type="transmembrane region" description="Helical" evidence="8">
    <location>
        <begin position="118"/>
        <end position="136"/>
    </location>
</feature>
<feature type="transmembrane region" description="Helical" evidence="8">
    <location>
        <begin position="331"/>
        <end position="356"/>
    </location>
</feature>
<evidence type="ECO:0000256" key="3">
    <source>
        <dbReference type="ARBA" id="ARBA00022737"/>
    </source>
</evidence>
<dbReference type="InterPro" id="IPR008253">
    <property type="entry name" value="Marvel"/>
</dbReference>
<comment type="similarity">
    <text evidence="6">Belongs to the MAL family.</text>
</comment>
<feature type="transmembrane region" description="Helical" evidence="8">
    <location>
        <begin position="188"/>
        <end position="215"/>
    </location>
</feature>
<feature type="domain" description="MARVEL" evidence="9">
    <location>
        <begin position="14"/>
        <end position="146"/>
    </location>
</feature>
<feature type="transmembrane region" description="Helical" evidence="8">
    <location>
        <begin position="418"/>
        <end position="437"/>
    </location>
</feature>
<feature type="transmembrane region" description="Helical" evidence="8">
    <location>
        <begin position="84"/>
        <end position="106"/>
    </location>
</feature>
<evidence type="ECO:0000256" key="5">
    <source>
        <dbReference type="ARBA" id="ARBA00023136"/>
    </source>
</evidence>
<evidence type="ECO:0000259" key="9">
    <source>
        <dbReference type="PROSITE" id="PS51225"/>
    </source>
</evidence>
<feature type="transmembrane region" description="Helical" evidence="8">
    <location>
        <begin position="362"/>
        <end position="384"/>
    </location>
</feature>
<organism evidence="10 11">
    <name type="scientific">Alligator mississippiensis</name>
    <name type="common">American alligator</name>
    <dbReference type="NCBI Taxonomy" id="8496"/>
    <lineage>
        <taxon>Eukaryota</taxon>
        <taxon>Metazoa</taxon>
        <taxon>Chordata</taxon>
        <taxon>Craniata</taxon>
        <taxon>Vertebrata</taxon>
        <taxon>Euteleostomi</taxon>
        <taxon>Archelosauria</taxon>
        <taxon>Archosauria</taxon>
        <taxon>Crocodylia</taxon>
        <taxon>Alligatoridae</taxon>
        <taxon>Alligatorinae</taxon>
        <taxon>Alligator</taxon>
    </lineage>
</organism>
<proteinExistence type="inferred from homology"/>
<evidence type="ECO:0000256" key="8">
    <source>
        <dbReference type="SAM" id="Phobius"/>
    </source>
</evidence>
<dbReference type="GO" id="GO:0016020">
    <property type="term" value="C:membrane"/>
    <property type="evidence" value="ECO:0007669"/>
    <property type="project" value="UniProtKB-SubCell"/>
</dbReference>
<dbReference type="Proteomes" id="UP000050525">
    <property type="component" value="Unassembled WGS sequence"/>
</dbReference>
<feature type="transmembrane region" description="Helical" evidence="8">
    <location>
        <begin position="227"/>
        <end position="247"/>
    </location>
</feature>
<feature type="transmembrane region" description="Helical" evidence="8">
    <location>
        <begin position="259"/>
        <end position="281"/>
    </location>
</feature>
<keyword evidence="3" id="KW-0677">Repeat</keyword>